<dbReference type="AlphaFoldDB" id="M0AWQ0"/>
<feature type="transmembrane region" description="Helical" evidence="1">
    <location>
        <begin position="86"/>
        <end position="113"/>
    </location>
</feature>
<keyword evidence="1" id="KW-0812">Transmembrane</keyword>
<proteinExistence type="predicted"/>
<sequence length="159" mass="17022">MYRGGHAGFNALLYAPFVPLVTRIWSLELAVLGAVIAVAVANLPDIDQPLPWLHHRGPTHTLWFAILIGIVAGIGTALVVSPTRSVFMFGCVVGTTSILAHLAGDIVTPMGLTPLTPLTRKHVTLNWFKSKNSYINRVVLLVGTAALSVSLIVTLSYSL</sequence>
<dbReference type="Pfam" id="PF04307">
    <property type="entry name" value="YdjM"/>
    <property type="match status" value="1"/>
</dbReference>
<dbReference type="Proteomes" id="UP000011591">
    <property type="component" value="Unassembled WGS sequence"/>
</dbReference>
<name>M0AWQ0_9EURY</name>
<dbReference type="PATRIC" id="fig|1227491.4.peg.3455"/>
<organism evidence="2 3">
    <name type="scientific">Natrialba aegyptia DSM 13077</name>
    <dbReference type="NCBI Taxonomy" id="1227491"/>
    <lineage>
        <taxon>Archaea</taxon>
        <taxon>Methanobacteriati</taxon>
        <taxon>Methanobacteriota</taxon>
        <taxon>Stenosarchaea group</taxon>
        <taxon>Halobacteria</taxon>
        <taxon>Halobacteriales</taxon>
        <taxon>Natrialbaceae</taxon>
        <taxon>Natrialba</taxon>
    </lineage>
</organism>
<protein>
    <submittedName>
        <fullName evidence="2">Membrane-bound metal-dependent hydrolase</fullName>
    </submittedName>
</protein>
<keyword evidence="2" id="KW-0378">Hydrolase</keyword>
<evidence type="ECO:0000256" key="1">
    <source>
        <dbReference type="SAM" id="Phobius"/>
    </source>
</evidence>
<reference evidence="2 3" key="1">
    <citation type="journal article" date="2014" name="PLoS Genet.">
        <title>Phylogenetically driven sequencing of extremely halophilic archaea reveals strategies for static and dynamic osmo-response.</title>
        <authorList>
            <person name="Becker E.A."/>
            <person name="Seitzer P.M."/>
            <person name="Tritt A."/>
            <person name="Larsen D."/>
            <person name="Krusor M."/>
            <person name="Yao A.I."/>
            <person name="Wu D."/>
            <person name="Madern D."/>
            <person name="Eisen J.A."/>
            <person name="Darling A.E."/>
            <person name="Facciotti M.T."/>
        </authorList>
    </citation>
    <scope>NUCLEOTIDE SEQUENCE [LARGE SCALE GENOMIC DNA]</scope>
    <source>
        <strain evidence="2 3">DSM 13077</strain>
    </source>
</reference>
<keyword evidence="1" id="KW-0472">Membrane</keyword>
<feature type="transmembrane region" description="Helical" evidence="1">
    <location>
        <begin position="62"/>
        <end position="80"/>
    </location>
</feature>
<keyword evidence="3" id="KW-1185">Reference proteome</keyword>
<accession>M0AWQ0</accession>
<comment type="caution">
    <text evidence="2">The sequence shown here is derived from an EMBL/GenBank/DDBJ whole genome shotgun (WGS) entry which is preliminary data.</text>
</comment>
<evidence type="ECO:0000313" key="3">
    <source>
        <dbReference type="Proteomes" id="UP000011591"/>
    </source>
</evidence>
<feature type="transmembrane region" description="Helical" evidence="1">
    <location>
        <begin position="134"/>
        <end position="157"/>
    </location>
</feature>
<dbReference type="GO" id="GO:0016787">
    <property type="term" value="F:hydrolase activity"/>
    <property type="evidence" value="ECO:0007669"/>
    <property type="project" value="UniProtKB-KW"/>
</dbReference>
<dbReference type="RefSeq" id="WP_006666772.1">
    <property type="nucleotide sequence ID" value="NZ_AOIP01000038.1"/>
</dbReference>
<gene>
    <name evidence="2" type="ORF">C480_16848</name>
</gene>
<dbReference type="EMBL" id="AOIP01000038">
    <property type="protein sequence ID" value="ELZ02757.1"/>
    <property type="molecule type" value="Genomic_DNA"/>
</dbReference>
<feature type="transmembrane region" description="Helical" evidence="1">
    <location>
        <begin position="20"/>
        <end position="41"/>
    </location>
</feature>
<keyword evidence="1" id="KW-1133">Transmembrane helix</keyword>
<dbReference type="InterPro" id="IPR007404">
    <property type="entry name" value="YdjM-like"/>
</dbReference>
<evidence type="ECO:0000313" key="2">
    <source>
        <dbReference type="EMBL" id="ELZ02757.1"/>
    </source>
</evidence>
<dbReference type="OrthoDB" id="118042at2157"/>